<comment type="subcellular location">
    <subcellularLocation>
        <location evidence="1">Membrane</location>
        <topology evidence="1">Multi-pass membrane protein</topology>
    </subcellularLocation>
</comment>
<name>A0A0R2P6S3_9ACTN</name>
<evidence type="ECO:0000256" key="14">
    <source>
        <dbReference type="ARBA" id="ARBA00031399"/>
    </source>
</evidence>
<dbReference type="PROSITE" id="PS00078">
    <property type="entry name" value="COX2"/>
    <property type="match status" value="1"/>
</dbReference>
<keyword evidence="8" id="KW-1278">Translocase</keyword>
<evidence type="ECO:0000256" key="6">
    <source>
        <dbReference type="ARBA" id="ARBA00022692"/>
    </source>
</evidence>
<dbReference type="PANTHER" id="PTHR22888">
    <property type="entry name" value="CYTOCHROME C OXIDASE, SUBUNIT II"/>
    <property type="match status" value="1"/>
</dbReference>
<evidence type="ECO:0000256" key="2">
    <source>
        <dbReference type="ARBA" id="ARBA00007866"/>
    </source>
</evidence>
<dbReference type="PANTHER" id="PTHR22888:SF9">
    <property type="entry name" value="CYTOCHROME C OXIDASE SUBUNIT 2"/>
    <property type="match status" value="1"/>
</dbReference>
<feature type="transmembrane region" description="Helical" evidence="16">
    <location>
        <begin position="45"/>
        <end position="68"/>
    </location>
</feature>
<comment type="caution">
    <text evidence="18">The sequence shown here is derived from an EMBL/GenBank/DDBJ whole genome shotgun (WGS) entry which is preliminary data.</text>
</comment>
<evidence type="ECO:0000256" key="1">
    <source>
        <dbReference type="ARBA" id="ARBA00004141"/>
    </source>
</evidence>
<dbReference type="AlphaFoldDB" id="A0A0R2P6S3"/>
<sequence>MSPLRKLALAASLPLLAGCSNEELTGIGYRGGVTSVNEASFTLWQGAWLAAAIVGAFTLILILWPVFFHRKKEGEAFPRQFQYNIPAEVAYTVIPFIIVAVLFGYTAKAENEIVALSPQSSTALHDVTVNGFQWSWQFTYKEAGEGTTVTGTPAQPPVLYMPLGEKVRFTFTASDVIHSFWVPDFMIQMQNIPGVTNQLEFTANELGEYRGFCNILCGRQHSQMRFTVKVVTPSEYDTYIQSLKAEVNS</sequence>
<dbReference type="GO" id="GO:0016020">
    <property type="term" value="C:membrane"/>
    <property type="evidence" value="ECO:0007669"/>
    <property type="project" value="UniProtKB-SubCell"/>
</dbReference>
<keyword evidence="5" id="KW-0679">Respiratory chain</keyword>
<evidence type="ECO:0000256" key="5">
    <source>
        <dbReference type="ARBA" id="ARBA00022660"/>
    </source>
</evidence>
<evidence type="ECO:0000256" key="15">
    <source>
        <dbReference type="ARBA" id="ARBA00047816"/>
    </source>
</evidence>
<dbReference type="NCBIfam" id="TIGR02866">
    <property type="entry name" value="CoxB"/>
    <property type="match status" value="1"/>
</dbReference>
<protein>
    <recommendedName>
        <fullName evidence="3">cytochrome-c oxidase</fullName>
        <ecNumber evidence="3">7.1.1.9</ecNumber>
    </recommendedName>
    <alternativeName>
        <fullName evidence="14">Cytochrome aa3 subunit 2</fullName>
    </alternativeName>
</protein>
<evidence type="ECO:0000313" key="18">
    <source>
        <dbReference type="EMBL" id="KRO30730.1"/>
    </source>
</evidence>
<dbReference type="GO" id="GO:0004129">
    <property type="term" value="F:cytochrome-c oxidase activity"/>
    <property type="evidence" value="ECO:0007669"/>
    <property type="project" value="UniProtKB-EC"/>
</dbReference>
<dbReference type="Gene3D" id="2.60.40.420">
    <property type="entry name" value="Cupredoxins - blue copper proteins"/>
    <property type="match status" value="1"/>
</dbReference>
<keyword evidence="9" id="KW-0249">Electron transport</keyword>
<dbReference type="Proteomes" id="UP000053941">
    <property type="component" value="Unassembled WGS sequence"/>
</dbReference>
<dbReference type="EC" id="7.1.1.9" evidence="3"/>
<keyword evidence="7" id="KW-0479">Metal-binding</keyword>
<evidence type="ECO:0000256" key="8">
    <source>
        <dbReference type="ARBA" id="ARBA00022967"/>
    </source>
</evidence>
<dbReference type="InterPro" id="IPR008972">
    <property type="entry name" value="Cupredoxin"/>
</dbReference>
<comment type="function">
    <text evidence="13">Subunits I and II form the functional core of the enzyme complex. Electrons originating in cytochrome c are transferred via heme a and Cu(A) to the binuclear center formed by heme a3 and Cu(B).</text>
</comment>
<dbReference type="SUPFAM" id="SSF49503">
    <property type="entry name" value="Cupredoxins"/>
    <property type="match status" value="1"/>
</dbReference>
<dbReference type="InterPro" id="IPR014222">
    <property type="entry name" value="Cyt_c_oxidase_su2"/>
</dbReference>
<evidence type="ECO:0000313" key="19">
    <source>
        <dbReference type="Proteomes" id="UP000053941"/>
    </source>
</evidence>
<accession>A0A0R2P6S3</accession>
<reference evidence="18 19" key="1">
    <citation type="submission" date="2015-10" db="EMBL/GenBank/DDBJ databases">
        <title>Metagenome-Assembled Genomes uncover a global brackish microbiome.</title>
        <authorList>
            <person name="Hugerth L.W."/>
            <person name="Larsson J."/>
            <person name="Alneberg J."/>
            <person name="Lindh M.V."/>
            <person name="Legrand C."/>
            <person name="Pinhassi J."/>
            <person name="Andersson A.F."/>
        </authorList>
    </citation>
    <scope>NUCLEOTIDE SEQUENCE [LARGE SCALE GENOMIC DNA]</scope>
    <source>
        <strain evidence="18">BACL2 MAG-120802-bin41</strain>
    </source>
</reference>
<comment type="catalytic activity">
    <reaction evidence="15">
        <text>4 Fe(II)-[cytochrome c] + O2 + 8 H(+)(in) = 4 Fe(III)-[cytochrome c] + 2 H2O + 4 H(+)(out)</text>
        <dbReference type="Rhea" id="RHEA:11436"/>
        <dbReference type="Rhea" id="RHEA-COMP:10350"/>
        <dbReference type="Rhea" id="RHEA-COMP:14399"/>
        <dbReference type="ChEBI" id="CHEBI:15377"/>
        <dbReference type="ChEBI" id="CHEBI:15378"/>
        <dbReference type="ChEBI" id="CHEBI:15379"/>
        <dbReference type="ChEBI" id="CHEBI:29033"/>
        <dbReference type="ChEBI" id="CHEBI:29034"/>
        <dbReference type="EC" id="7.1.1.9"/>
    </reaction>
</comment>
<evidence type="ECO:0000256" key="13">
    <source>
        <dbReference type="ARBA" id="ARBA00024688"/>
    </source>
</evidence>
<dbReference type="Pfam" id="PF00116">
    <property type="entry name" value="COX2"/>
    <property type="match status" value="1"/>
</dbReference>
<dbReference type="InterPro" id="IPR002429">
    <property type="entry name" value="CcO_II-like_C"/>
</dbReference>
<dbReference type="SUPFAM" id="SSF81464">
    <property type="entry name" value="Cytochrome c oxidase subunit II-like, transmembrane region"/>
    <property type="match status" value="1"/>
</dbReference>
<dbReference type="Gene3D" id="1.10.287.90">
    <property type="match status" value="1"/>
</dbReference>
<keyword evidence="6 16" id="KW-0812">Transmembrane</keyword>
<keyword evidence="10 16" id="KW-1133">Transmembrane helix</keyword>
<dbReference type="InterPro" id="IPR036257">
    <property type="entry name" value="Cyt_c_oxidase_su2_TM_sf"/>
</dbReference>
<dbReference type="PRINTS" id="PR01166">
    <property type="entry name" value="CYCOXIDASEII"/>
</dbReference>
<keyword evidence="12 16" id="KW-0472">Membrane</keyword>
<feature type="domain" description="Cytochrome oxidase subunit II copper A binding" evidence="17">
    <location>
        <begin position="122"/>
        <end position="242"/>
    </location>
</feature>
<evidence type="ECO:0000256" key="11">
    <source>
        <dbReference type="ARBA" id="ARBA00023008"/>
    </source>
</evidence>
<dbReference type="InterPro" id="IPR001505">
    <property type="entry name" value="Copper_CuA"/>
</dbReference>
<dbReference type="InterPro" id="IPR045187">
    <property type="entry name" value="CcO_II"/>
</dbReference>
<evidence type="ECO:0000256" key="12">
    <source>
        <dbReference type="ARBA" id="ARBA00023136"/>
    </source>
</evidence>
<dbReference type="EMBL" id="LIAS01000067">
    <property type="protein sequence ID" value="KRO30730.1"/>
    <property type="molecule type" value="Genomic_DNA"/>
</dbReference>
<evidence type="ECO:0000259" key="17">
    <source>
        <dbReference type="PROSITE" id="PS50857"/>
    </source>
</evidence>
<dbReference type="PROSITE" id="PS50857">
    <property type="entry name" value="COX2_CUA"/>
    <property type="match status" value="1"/>
</dbReference>
<gene>
    <name evidence="18" type="ORF">ABR60_02895</name>
</gene>
<dbReference type="GO" id="GO:0016491">
    <property type="term" value="F:oxidoreductase activity"/>
    <property type="evidence" value="ECO:0007669"/>
    <property type="project" value="InterPro"/>
</dbReference>
<comment type="similarity">
    <text evidence="2">Belongs to the cytochrome c oxidase subunit 2 family.</text>
</comment>
<evidence type="ECO:0000256" key="7">
    <source>
        <dbReference type="ARBA" id="ARBA00022723"/>
    </source>
</evidence>
<feature type="transmembrane region" description="Helical" evidence="16">
    <location>
        <begin position="89"/>
        <end position="107"/>
    </location>
</feature>
<evidence type="ECO:0000256" key="16">
    <source>
        <dbReference type="SAM" id="Phobius"/>
    </source>
</evidence>
<keyword evidence="4" id="KW-0813">Transport</keyword>
<keyword evidence="11" id="KW-0186">Copper</keyword>
<evidence type="ECO:0000256" key="10">
    <source>
        <dbReference type="ARBA" id="ARBA00022989"/>
    </source>
</evidence>
<dbReference type="GO" id="GO:0042773">
    <property type="term" value="P:ATP synthesis coupled electron transport"/>
    <property type="evidence" value="ECO:0007669"/>
    <property type="project" value="TreeGrafter"/>
</dbReference>
<proteinExistence type="inferred from homology"/>
<dbReference type="PROSITE" id="PS51257">
    <property type="entry name" value="PROKAR_LIPOPROTEIN"/>
    <property type="match status" value="1"/>
</dbReference>
<dbReference type="GO" id="GO:0005507">
    <property type="term" value="F:copper ion binding"/>
    <property type="evidence" value="ECO:0007669"/>
    <property type="project" value="InterPro"/>
</dbReference>
<evidence type="ECO:0000256" key="9">
    <source>
        <dbReference type="ARBA" id="ARBA00022982"/>
    </source>
</evidence>
<organism evidence="18 19">
    <name type="scientific">Actinobacteria bacterium BACL2 MAG-120802-bin41</name>
    <dbReference type="NCBI Taxonomy" id="1655568"/>
    <lineage>
        <taxon>Bacteria</taxon>
        <taxon>Bacillati</taxon>
        <taxon>Actinomycetota</taxon>
        <taxon>Actinomycetes</taxon>
        <taxon>Actinomycetes incertae sedis</taxon>
        <taxon>ac1 cluster</taxon>
    </lineage>
</organism>
<evidence type="ECO:0000256" key="4">
    <source>
        <dbReference type="ARBA" id="ARBA00022448"/>
    </source>
</evidence>
<evidence type="ECO:0000256" key="3">
    <source>
        <dbReference type="ARBA" id="ARBA00012949"/>
    </source>
</evidence>